<gene>
    <name evidence="2" type="ORF">UV11_C0008G0046</name>
</gene>
<dbReference type="STRING" id="1618659.UV11_C0008G0046"/>
<dbReference type="InterPro" id="IPR029058">
    <property type="entry name" value="AB_hydrolase_fold"/>
</dbReference>
<dbReference type="AlphaFoldDB" id="A0A0G0ZIC7"/>
<evidence type="ECO:0000313" key="2">
    <source>
        <dbReference type="EMBL" id="KKS48507.1"/>
    </source>
</evidence>
<dbReference type="Proteomes" id="UP000034036">
    <property type="component" value="Unassembled WGS sequence"/>
</dbReference>
<proteinExistence type="predicted"/>
<keyword evidence="2" id="KW-0378">Hydrolase</keyword>
<evidence type="ECO:0000259" key="1">
    <source>
        <dbReference type="Pfam" id="PF01738"/>
    </source>
</evidence>
<dbReference type="PANTHER" id="PTHR46623:SF7">
    <property type="entry name" value="CARBOXYMETHYLENEBUTENOLIDASE"/>
    <property type="match status" value="1"/>
</dbReference>
<dbReference type="PANTHER" id="PTHR46623">
    <property type="entry name" value="CARBOXYMETHYLENEBUTENOLIDASE-RELATED"/>
    <property type="match status" value="1"/>
</dbReference>
<feature type="domain" description="Dienelactone hydrolase" evidence="1">
    <location>
        <begin position="43"/>
        <end position="227"/>
    </location>
</feature>
<evidence type="ECO:0000313" key="3">
    <source>
        <dbReference type="Proteomes" id="UP000034036"/>
    </source>
</evidence>
<name>A0A0G0ZIC7_9BACT</name>
<dbReference type="GO" id="GO:0016787">
    <property type="term" value="F:hydrolase activity"/>
    <property type="evidence" value="ECO:0007669"/>
    <property type="project" value="UniProtKB-KW"/>
</dbReference>
<dbReference type="Gene3D" id="3.40.50.1820">
    <property type="entry name" value="alpha/beta hydrolase"/>
    <property type="match status" value="1"/>
</dbReference>
<sequence>MNTNNSDMLYGEGDKPIKAEEVVYFENVKGFYAKPEAGAPSGEWWGLNDNIKDMARGLAKEGYQVLAADLFDGKVAKTSEDARGQVLGLNQERAIQNLKAAALYLRNKNAGKIASLGWCFGGGQALSLALSGEKLDATVVYYGNLVIDQQKLSKIKWPVLGIFGDKDASISVQAVDEFRNSLNALGIKNSIHIYPGVGHAFANPSGQNYAANETKDAWQKTLKFLAENLK</sequence>
<dbReference type="InterPro" id="IPR051049">
    <property type="entry name" value="Dienelactone_hydrolase-like"/>
</dbReference>
<organism evidence="2 3">
    <name type="scientific">Candidatus Giovannonibacteria bacterium GW2011_GWF2_42_19</name>
    <dbReference type="NCBI Taxonomy" id="1618659"/>
    <lineage>
        <taxon>Bacteria</taxon>
        <taxon>Candidatus Giovannoniibacteriota</taxon>
    </lineage>
</organism>
<protein>
    <submittedName>
        <fullName evidence="2">Dienelactone hydrolase</fullName>
    </submittedName>
</protein>
<reference evidence="2 3" key="1">
    <citation type="journal article" date="2015" name="Nature">
        <title>rRNA introns, odd ribosomes, and small enigmatic genomes across a large radiation of phyla.</title>
        <authorList>
            <person name="Brown C.T."/>
            <person name="Hug L.A."/>
            <person name="Thomas B.C."/>
            <person name="Sharon I."/>
            <person name="Castelle C.J."/>
            <person name="Singh A."/>
            <person name="Wilkins M.J."/>
            <person name="Williams K.H."/>
            <person name="Banfield J.F."/>
        </authorList>
    </citation>
    <scope>NUCLEOTIDE SEQUENCE [LARGE SCALE GENOMIC DNA]</scope>
</reference>
<dbReference type="SUPFAM" id="SSF53474">
    <property type="entry name" value="alpha/beta-Hydrolases"/>
    <property type="match status" value="1"/>
</dbReference>
<dbReference type="Pfam" id="PF01738">
    <property type="entry name" value="DLH"/>
    <property type="match status" value="1"/>
</dbReference>
<comment type="caution">
    <text evidence="2">The sequence shown here is derived from an EMBL/GenBank/DDBJ whole genome shotgun (WGS) entry which is preliminary data.</text>
</comment>
<dbReference type="EMBL" id="LCDF01000008">
    <property type="protein sequence ID" value="KKS48507.1"/>
    <property type="molecule type" value="Genomic_DNA"/>
</dbReference>
<accession>A0A0G0ZIC7</accession>
<dbReference type="InterPro" id="IPR002925">
    <property type="entry name" value="Dienelactn_hydro"/>
</dbReference>